<dbReference type="AlphaFoldDB" id="A0A438G1T5"/>
<comment type="similarity">
    <text evidence="1">Belongs to the triosephosphate isomerase family.</text>
</comment>
<comment type="subunit">
    <text evidence="2">Homodimer.</text>
</comment>
<comment type="caution">
    <text evidence="6">The sequence shown here is derived from an EMBL/GenBank/DDBJ whole genome shotgun (WGS) entry which is preliminary data.</text>
</comment>
<proteinExistence type="inferred from homology"/>
<keyword evidence="5" id="KW-0472">Membrane</keyword>
<gene>
    <name evidence="6" type="primary">CTIMC_1</name>
    <name evidence="6" type="ORF">CK203_007395</name>
</gene>
<dbReference type="InterPro" id="IPR000652">
    <property type="entry name" value="Triosephosphate_isomerase"/>
</dbReference>
<evidence type="ECO:0000256" key="5">
    <source>
        <dbReference type="SAM" id="Phobius"/>
    </source>
</evidence>
<evidence type="ECO:0000256" key="3">
    <source>
        <dbReference type="ARBA" id="ARBA00023235"/>
    </source>
</evidence>
<evidence type="ECO:0000256" key="4">
    <source>
        <dbReference type="ARBA" id="ARBA00024331"/>
    </source>
</evidence>
<dbReference type="InterPro" id="IPR013785">
    <property type="entry name" value="Aldolase_TIM"/>
</dbReference>
<dbReference type="OrthoDB" id="6715177at2759"/>
<sequence>MEPERTKKSVLEIAVGRTLFPPKLDVKHIIANQFRERGVSFLYAIGMLSGLVSGLLDWIKFAPLVLYVIIPSTLSGQPSMLWKVIQESVIRGREGGTLCLFMFSLLQCTPIAGSVNGANCKELTTQLDVDGFLVGGASLKPEFIDIIKSATVKKSA</sequence>
<dbReference type="EMBL" id="QGNW01000684">
    <property type="protein sequence ID" value="RVW66164.1"/>
    <property type="molecule type" value="Genomic_DNA"/>
</dbReference>
<name>A0A438G1T5_VITVI</name>
<comment type="pathway">
    <text evidence="4">Carbohydrate biosynthesis.</text>
</comment>
<dbReference type="PANTHER" id="PTHR21139">
    <property type="entry name" value="TRIOSEPHOSPHATE ISOMERASE"/>
    <property type="match status" value="1"/>
</dbReference>
<evidence type="ECO:0000313" key="7">
    <source>
        <dbReference type="Proteomes" id="UP000288805"/>
    </source>
</evidence>
<organism evidence="6 7">
    <name type="scientific">Vitis vinifera</name>
    <name type="common">Grape</name>
    <dbReference type="NCBI Taxonomy" id="29760"/>
    <lineage>
        <taxon>Eukaryota</taxon>
        <taxon>Viridiplantae</taxon>
        <taxon>Streptophyta</taxon>
        <taxon>Embryophyta</taxon>
        <taxon>Tracheophyta</taxon>
        <taxon>Spermatophyta</taxon>
        <taxon>Magnoliopsida</taxon>
        <taxon>eudicotyledons</taxon>
        <taxon>Gunneridae</taxon>
        <taxon>Pentapetalae</taxon>
        <taxon>rosids</taxon>
        <taxon>Vitales</taxon>
        <taxon>Vitaceae</taxon>
        <taxon>Viteae</taxon>
        <taxon>Vitis</taxon>
    </lineage>
</organism>
<protein>
    <submittedName>
        <fullName evidence="6">Triosephosphate isomerase, cytosolic</fullName>
    </submittedName>
</protein>
<keyword evidence="5" id="KW-1133">Transmembrane helix</keyword>
<dbReference type="GO" id="GO:0004807">
    <property type="term" value="F:triose-phosphate isomerase activity"/>
    <property type="evidence" value="ECO:0007669"/>
    <property type="project" value="InterPro"/>
</dbReference>
<keyword evidence="3 6" id="KW-0413">Isomerase</keyword>
<dbReference type="Proteomes" id="UP000288805">
    <property type="component" value="Unassembled WGS sequence"/>
</dbReference>
<dbReference type="PROSITE" id="PS51440">
    <property type="entry name" value="TIM_2"/>
    <property type="match status" value="1"/>
</dbReference>
<dbReference type="InterPro" id="IPR035990">
    <property type="entry name" value="TIM_sf"/>
</dbReference>
<evidence type="ECO:0000313" key="6">
    <source>
        <dbReference type="EMBL" id="RVW66164.1"/>
    </source>
</evidence>
<keyword evidence="5" id="KW-0812">Transmembrane</keyword>
<dbReference type="Pfam" id="PF00121">
    <property type="entry name" value="TIM"/>
    <property type="match status" value="1"/>
</dbReference>
<dbReference type="PANTHER" id="PTHR21139:SF37">
    <property type="entry name" value="OS01G0841600 PROTEIN"/>
    <property type="match status" value="1"/>
</dbReference>
<feature type="transmembrane region" description="Helical" evidence="5">
    <location>
        <begin position="41"/>
        <end position="59"/>
    </location>
</feature>
<evidence type="ECO:0000256" key="2">
    <source>
        <dbReference type="ARBA" id="ARBA00011738"/>
    </source>
</evidence>
<accession>A0A438G1T5</accession>
<dbReference type="SUPFAM" id="SSF51351">
    <property type="entry name" value="Triosephosphate isomerase (TIM)"/>
    <property type="match status" value="1"/>
</dbReference>
<evidence type="ECO:0000256" key="1">
    <source>
        <dbReference type="ARBA" id="ARBA00007422"/>
    </source>
</evidence>
<reference evidence="6 7" key="1">
    <citation type="journal article" date="2018" name="PLoS Genet.">
        <title>Population sequencing reveals clonal diversity and ancestral inbreeding in the grapevine cultivar Chardonnay.</title>
        <authorList>
            <person name="Roach M.J."/>
            <person name="Johnson D.L."/>
            <person name="Bohlmann J."/>
            <person name="van Vuuren H.J."/>
            <person name="Jones S.J."/>
            <person name="Pretorius I.S."/>
            <person name="Schmidt S.A."/>
            <person name="Borneman A.R."/>
        </authorList>
    </citation>
    <scope>NUCLEOTIDE SEQUENCE [LARGE SCALE GENOMIC DNA]</scope>
    <source>
        <strain evidence="7">cv. Chardonnay</strain>
        <tissue evidence="6">Leaf</tissue>
    </source>
</reference>
<dbReference type="Gene3D" id="3.20.20.70">
    <property type="entry name" value="Aldolase class I"/>
    <property type="match status" value="1"/>
</dbReference>